<sequence length="184" mass="18403">MRTTDGGPARAGAGERLRDAAVLALRLGAAWVVAEHALRRLAEGPPDGAGEAAAQVELACAAMLAAGLGLPIAGGLTALLAAAGAGAVWAGRTDLPGVPDDAGAAQLALLSAACLLAAVTPGRYALDRLARRGARRVRGAPSERARARAGGPGGSFPSRARRPEEAPPLPYPEGRAATTRPSRT</sequence>
<reference evidence="3 4" key="1">
    <citation type="submission" date="2023-01" db="EMBL/GenBank/DDBJ databases">
        <title>Draft genome sequence of Nocardiopsis sp. RSe5-2 isolated from halophytes.</title>
        <authorList>
            <person name="Duangmal K."/>
            <person name="Chantavorakit T."/>
        </authorList>
    </citation>
    <scope>NUCLEOTIDE SEQUENCE [LARGE SCALE GENOMIC DNA]</scope>
    <source>
        <strain evidence="3 4">RSe5-2</strain>
    </source>
</reference>
<organism evidence="3 4">
    <name type="scientific">Nocardiopsis endophytica</name>
    <dbReference type="NCBI Taxonomy" id="3018445"/>
    <lineage>
        <taxon>Bacteria</taxon>
        <taxon>Bacillati</taxon>
        <taxon>Actinomycetota</taxon>
        <taxon>Actinomycetes</taxon>
        <taxon>Streptosporangiales</taxon>
        <taxon>Nocardiopsidaceae</taxon>
        <taxon>Nocardiopsis</taxon>
    </lineage>
</organism>
<keyword evidence="2" id="KW-0472">Membrane</keyword>
<feature type="transmembrane region" description="Helical" evidence="2">
    <location>
        <begin position="58"/>
        <end position="91"/>
    </location>
</feature>
<evidence type="ECO:0000313" key="4">
    <source>
        <dbReference type="Proteomes" id="UP001527866"/>
    </source>
</evidence>
<accession>A0ABT4U4U0</accession>
<gene>
    <name evidence="3" type="ORF">O4J56_15045</name>
</gene>
<keyword evidence="2" id="KW-0812">Transmembrane</keyword>
<comment type="caution">
    <text evidence="3">The sequence shown here is derived from an EMBL/GenBank/DDBJ whole genome shotgun (WGS) entry which is preliminary data.</text>
</comment>
<keyword evidence="2" id="KW-1133">Transmembrane helix</keyword>
<feature type="transmembrane region" description="Helical" evidence="2">
    <location>
        <begin position="103"/>
        <end position="126"/>
    </location>
</feature>
<keyword evidence="3" id="KW-0808">Transferase</keyword>
<dbReference type="EMBL" id="JAQFWQ010000039">
    <property type="protein sequence ID" value="MDA2811957.1"/>
    <property type="molecule type" value="Genomic_DNA"/>
</dbReference>
<feature type="region of interest" description="Disordered" evidence="1">
    <location>
        <begin position="135"/>
        <end position="184"/>
    </location>
</feature>
<dbReference type="GO" id="GO:0016301">
    <property type="term" value="F:kinase activity"/>
    <property type="evidence" value="ECO:0007669"/>
    <property type="project" value="UniProtKB-KW"/>
</dbReference>
<evidence type="ECO:0000313" key="3">
    <source>
        <dbReference type="EMBL" id="MDA2811957.1"/>
    </source>
</evidence>
<keyword evidence="3" id="KW-0418">Kinase</keyword>
<evidence type="ECO:0000256" key="1">
    <source>
        <dbReference type="SAM" id="MobiDB-lite"/>
    </source>
</evidence>
<protein>
    <submittedName>
        <fullName evidence="3">Histidine kinase</fullName>
    </submittedName>
</protein>
<proteinExistence type="predicted"/>
<name>A0ABT4U4U0_9ACTN</name>
<dbReference type="Proteomes" id="UP001527866">
    <property type="component" value="Unassembled WGS sequence"/>
</dbReference>
<keyword evidence="4" id="KW-1185">Reference proteome</keyword>
<dbReference type="RefSeq" id="WP_270686408.1">
    <property type="nucleotide sequence ID" value="NZ_JAQFWQ010000039.1"/>
</dbReference>
<evidence type="ECO:0000256" key="2">
    <source>
        <dbReference type="SAM" id="Phobius"/>
    </source>
</evidence>